<proteinExistence type="predicted"/>
<dbReference type="InterPro" id="IPR050796">
    <property type="entry name" value="SCF_F-box_component"/>
</dbReference>
<dbReference type="SUPFAM" id="SSF81383">
    <property type="entry name" value="F-box domain"/>
    <property type="match status" value="1"/>
</dbReference>
<dbReference type="PANTHER" id="PTHR31672:SF13">
    <property type="entry name" value="F-BOX PROTEIN CPR30-LIKE"/>
    <property type="match status" value="1"/>
</dbReference>
<dbReference type="InterPro" id="IPR017451">
    <property type="entry name" value="F-box-assoc_interact_dom"/>
</dbReference>
<dbReference type="EMBL" id="AB933000">
    <property type="protein sequence ID" value="BAQ18955.1"/>
    <property type="molecule type" value="Genomic_DNA"/>
</dbReference>
<dbReference type="PANTHER" id="PTHR31672">
    <property type="entry name" value="BNACNNG10540D PROTEIN"/>
    <property type="match status" value="1"/>
</dbReference>
<dbReference type="Pfam" id="PF07734">
    <property type="entry name" value="FBA_1"/>
    <property type="match status" value="1"/>
</dbReference>
<gene>
    <name evidence="2" type="primary">S9-FBX1</name>
</gene>
<evidence type="ECO:0000259" key="1">
    <source>
        <dbReference type="Pfam" id="PF07734"/>
    </source>
</evidence>
<reference evidence="2" key="1">
    <citation type="journal article" date="2015" name="Nat. Plants">
        <title>Gene duplication and genetic exchange drive the evolution of S-RNase-based self-incompatibility in Petunia.</title>
        <authorList>
            <person name="Kubo K."/>
            <person name="Paape T."/>
            <person name="Hatakeyama M."/>
            <person name="Entani T."/>
            <person name="Takara A."/>
            <person name="Kajihara K."/>
            <person name="Tsukahara M."/>
            <person name="Shimizu-Inatsugi R."/>
            <person name="Shimizu K.K."/>
            <person name="Takayama S."/>
        </authorList>
    </citation>
    <scope>NUCLEOTIDE SEQUENCE</scope>
</reference>
<dbReference type="InterPro" id="IPR006527">
    <property type="entry name" value="F-box-assoc_dom_typ1"/>
</dbReference>
<dbReference type="InterPro" id="IPR036047">
    <property type="entry name" value="F-box-like_dom_sf"/>
</dbReference>
<name>A0A140JNK2_PETHY</name>
<dbReference type="NCBIfam" id="TIGR01640">
    <property type="entry name" value="F_box_assoc_1"/>
    <property type="match status" value="1"/>
</dbReference>
<accession>A0A140JNK2</accession>
<organism evidence="2">
    <name type="scientific">Petunia hybrida</name>
    <name type="common">Petunia</name>
    <dbReference type="NCBI Taxonomy" id="4102"/>
    <lineage>
        <taxon>Eukaryota</taxon>
        <taxon>Viridiplantae</taxon>
        <taxon>Streptophyta</taxon>
        <taxon>Embryophyta</taxon>
        <taxon>Tracheophyta</taxon>
        <taxon>Spermatophyta</taxon>
        <taxon>Magnoliopsida</taxon>
        <taxon>eudicotyledons</taxon>
        <taxon>Gunneridae</taxon>
        <taxon>Pentapetalae</taxon>
        <taxon>asterids</taxon>
        <taxon>lamiids</taxon>
        <taxon>Solanales</taxon>
        <taxon>Solanaceae</taxon>
        <taxon>Petunioideae</taxon>
        <taxon>Petunia</taxon>
    </lineage>
</organism>
<evidence type="ECO:0000313" key="2">
    <source>
        <dbReference type="EMBL" id="BAQ18955.1"/>
    </source>
</evidence>
<dbReference type="AlphaFoldDB" id="A0A140JNK2"/>
<sequence length="391" mass="45138">MVNGVMEKLSEDVFIYTLLRLPVKSLMRFKCVSKVGYTLIQSSAFIKFHLNRTTTTEEELILLKRSIEEESTRYKTILSFLSNDDDNLNPLFPDLDVPCLVSTCSSNFDQLFGPCQGLIALIDYVNTFLLNPATRNYRIIPPSPLSSQERVHLYVQGAGFGFDSIAKEYKIVMIEVIYRDTPCKDPELGEKKVEVYDFSIDSWRELDHVSNDLPTMFWVPCSEMFYKGACHWFALSEPDTVDILCFDLSSEVFRIMKMPDSCRFFNGPSYGLLIKNESLTLICYPDEESEVYPRQESIDIWIMKEYGAYDSWIKKQTIRPLPIEIPLSIWKDDLLLFQSKNGFLLSYDLNSGEVKQYNLHGCPKSLRAVVYKECLTQIQRGGEHSTEVQKF</sequence>
<feature type="domain" description="F-box associated beta-propeller type 1" evidence="1">
    <location>
        <begin position="106"/>
        <end position="348"/>
    </location>
</feature>
<protein>
    <submittedName>
        <fullName evidence="2">S9-locus linked F-box protein 1</fullName>
    </submittedName>
</protein>